<dbReference type="Proteomes" id="UP000035642">
    <property type="component" value="Unassembled WGS sequence"/>
</dbReference>
<evidence type="ECO:0000313" key="7">
    <source>
        <dbReference type="Proteomes" id="UP000035642"/>
    </source>
</evidence>
<protein>
    <submittedName>
        <fullName evidence="8">Beta-galactosidase</fullName>
    </submittedName>
</protein>
<evidence type="ECO:0000259" key="6">
    <source>
        <dbReference type="Pfam" id="PF21467"/>
    </source>
</evidence>
<reference evidence="7" key="1">
    <citation type="submission" date="2012-09" db="EMBL/GenBank/DDBJ databases">
        <authorList>
            <person name="Martin A.A."/>
        </authorList>
    </citation>
    <scope>NUCLEOTIDE SEQUENCE</scope>
</reference>
<evidence type="ECO:0000256" key="3">
    <source>
        <dbReference type="SAM" id="Phobius"/>
    </source>
</evidence>
<keyword evidence="3" id="KW-1133">Transmembrane helix</keyword>
<accession>A0A0K0CVY1</accession>
<dbReference type="Pfam" id="PF21467">
    <property type="entry name" value="BetaGal_gal-bd"/>
    <property type="match status" value="1"/>
</dbReference>
<dbReference type="Gene3D" id="2.60.120.260">
    <property type="entry name" value="Galactose-binding domain-like"/>
    <property type="match status" value="2"/>
</dbReference>
<feature type="chain" id="PRO_5005326565" evidence="4">
    <location>
        <begin position="20"/>
        <end position="238"/>
    </location>
</feature>
<keyword evidence="1" id="KW-0378">Hydrolase</keyword>
<dbReference type="Pfam" id="PF01301">
    <property type="entry name" value="Glyco_hydro_35"/>
    <property type="match status" value="1"/>
</dbReference>
<feature type="signal peptide" evidence="4">
    <location>
        <begin position="1"/>
        <end position="19"/>
    </location>
</feature>
<evidence type="ECO:0000256" key="2">
    <source>
        <dbReference type="ARBA" id="ARBA00023295"/>
    </source>
</evidence>
<evidence type="ECO:0000313" key="8">
    <source>
        <dbReference type="WBParaSite" id="ACAC_0000153601-mRNA-1"/>
    </source>
</evidence>
<dbReference type="GO" id="GO:0005975">
    <property type="term" value="P:carbohydrate metabolic process"/>
    <property type="evidence" value="ECO:0007669"/>
    <property type="project" value="InterPro"/>
</dbReference>
<feature type="domain" description="Glycoside hydrolase 35 catalytic" evidence="5">
    <location>
        <begin position="25"/>
        <end position="55"/>
    </location>
</feature>
<sequence>MRPVFFLTVFSILIPTYIACWALNAKCITSYDYFAPISEAGDITEKYLAIRSWMKGIPGWKTRPLDVPKNNPLAYTLFTSFFHVLICSFLGSHIISPFKVMIHFKGIISDVEMDEIVLNGWIQCKINIPNDYTDIQSAGGHGVYRGFFNVSMPTDTFLNTTGWGKGVAIVNGKNLGRYWASEGPQYTLYVPSAFLRPGKNCVMIIELENTHNCLNGSCSMSFVDHPIFDLNMTTSNYM</sequence>
<keyword evidence="7" id="KW-1185">Reference proteome</keyword>
<evidence type="ECO:0000256" key="4">
    <source>
        <dbReference type="SAM" id="SignalP"/>
    </source>
</evidence>
<dbReference type="InterPro" id="IPR031330">
    <property type="entry name" value="Gly_Hdrlase_35_cat"/>
</dbReference>
<keyword evidence="3" id="KW-0472">Membrane</keyword>
<reference evidence="8" key="2">
    <citation type="submission" date="2017-02" db="UniProtKB">
        <authorList>
            <consortium name="WormBaseParasite"/>
        </authorList>
    </citation>
    <scope>IDENTIFICATION</scope>
</reference>
<keyword evidence="4" id="KW-0732">Signal</keyword>
<keyword evidence="2" id="KW-0326">Glycosidase</keyword>
<dbReference type="InterPro" id="IPR001944">
    <property type="entry name" value="Glycoside_Hdrlase_35"/>
</dbReference>
<dbReference type="STRING" id="6313.A0A0K0CVY1"/>
<evidence type="ECO:0000256" key="1">
    <source>
        <dbReference type="ARBA" id="ARBA00022801"/>
    </source>
</evidence>
<dbReference type="WBParaSite" id="ACAC_0000153601-mRNA-1">
    <property type="protein sequence ID" value="ACAC_0000153601-mRNA-1"/>
    <property type="gene ID" value="ACAC_0000153601"/>
</dbReference>
<dbReference type="InterPro" id="IPR008979">
    <property type="entry name" value="Galactose-bd-like_sf"/>
</dbReference>
<dbReference type="PRINTS" id="PR00742">
    <property type="entry name" value="GLHYDRLASE35"/>
</dbReference>
<keyword evidence="3" id="KW-0812">Transmembrane</keyword>
<organism evidence="7 8">
    <name type="scientific">Angiostrongylus cantonensis</name>
    <name type="common">Rat lungworm</name>
    <dbReference type="NCBI Taxonomy" id="6313"/>
    <lineage>
        <taxon>Eukaryota</taxon>
        <taxon>Metazoa</taxon>
        <taxon>Ecdysozoa</taxon>
        <taxon>Nematoda</taxon>
        <taxon>Chromadorea</taxon>
        <taxon>Rhabditida</taxon>
        <taxon>Rhabditina</taxon>
        <taxon>Rhabditomorpha</taxon>
        <taxon>Strongyloidea</taxon>
        <taxon>Metastrongylidae</taxon>
        <taxon>Angiostrongylus</taxon>
    </lineage>
</organism>
<feature type="domain" description="Beta-galactosidase galactose-binding" evidence="6">
    <location>
        <begin position="143"/>
        <end position="200"/>
    </location>
</feature>
<feature type="transmembrane region" description="Helical" evidence="3">
    <location>
        <begin position="73"/>
        <end position="95"/>
    </location>
</feature>
<dbReference type="GO" id="GO:0004553">
    <property type="term" value="F:hydrolase activity, hydrolyzing O-glycosyl compounds"/>
    <property type="evidence" value="ECO:0007669"/>
    <property type="project" value="InterPro"/>
</dbReference>
<evidence type="ECO:0000259" key="5">
    <source>
        <dbReference type="Pfam" id="PF01301"/>
    </source>
</evidence>
<dbReference type="PANTHER" id="PTHR23421">
    <property type="entry name" value="BETA-GALACTOSIDASE RELATED"/>
    <property type="match status" value="1"/>
</dbReference>
<dbReference type="InterPro" id="IPR048913">
    <property type="entry name" value="BetaGal_gal-bd"/>
</dbReference>
<proteinExistence type="predicted"/>
<name>A0A0K0CVY1_ANGCA</name>
<dbReference type="SUPFAM" id="SSF49785">
    <property type="entry name" value="Galactose-binding domain-like"/>
    <property type="match status" value="1"/>
</dbReference>
<dbReference type="AlphaFoldDB" id="A0A0K0CVY1"/>